<keyword evidence="3" id="KW-1185">Reference proteome</keyword>
<organism evidence="2 3">
    <name type="scientific">Fulvimonas yonginensis</name>
    <dbReference type="NCBI Taxonomy" id="1495200"/>
    <lineage>
        <taxon>Bacteria</taxon>
        <taxon>Pseudomonadati</taxon>
        <taxon>Pseudomonadota</taxon>
        <taxon>Gammaproteobacteria</taxon>
        <taxon>Lysobacterales</taxon>
        <taxon>Rhodanobacteraceae</taxon>
        <taxon>Fulvimonas</taxon>
    </lineage>
</organism>
<dbReference type="InterPro" id="IPR019052">
    <property type="entry name" value="DUF2383"/>
</dbReference>
<gene>
    <name evidence="2" type="ORF">WAT24_02105</name>
</gene>
<evidence type="ECO:0000313" key="3">
    <source>
        <dbReference type="Proteomes" id="UP001381174"/>
    </source>
</evidence>
<sequence>MAPRPQTLFNALIRRGIDLRALYRDASAQASEPGLRVVLGENAGALDQVIADLQAQVRQLGGTPARRGRFGGAARRQLIEWLLPTTPHRDLAWIARLAHSEAALVHAFEEGLQHASPEAALVLRRQLPRLQGIHLDMHSLARARRC</sequence>
<accession>A0ABU8J8I2</accession>
<dbReference type="Pfam" id="PF09537">
    <property type="entry name" value="DUF2383"/>
    <property type="match status" value="1"/>
</dbReference>
<protein>
    <submittedName>
        <fullName evidence="2">PA2169 family four-helix-bundle protein</fullName>
    </submittedName>
</protein>
<dbReference type="EMBL" id="JBBBNY010000001">
    <property type="protein sequence ID" value="MEI7035546.1"/>
    <property type="molecule type" value="Genomic_DNA"/>
</dbReference>
<comment type="caution">
    <text evidence="2">The sequence shown here is derived from an EMBL/GenBank/DDBJ whole genome shotgun (WGS) entry which is preliminary data.</text>
</comment>
<name>A0ABU8J8I2_9GAMM</name>
<evidence type="ECO:0000259" key="1">
    <source>
        <dbReference type="Pfam" id="PF09537"/>
    </source>
</evidence>
<dbReference type="InterPro" id="IPR011971">
    <property type="entry name" value="CHP02284"/>
</dbReference>
<dbReference type="InterPro" id="IPR012347">
    <property type="entry name" value="Ferritin-like"/>
</dbReference>
<dbReference type="Proteomes" id="UP001381174">
    <property type="component" value="Unassembled WGS sequence"/>
</dbReference>
<feature type="domain" description="DUF2383" evidence="1">
    <location>
        <begin position="9"/>
        <end position="112"/>
    </location>
</feature>
<proteinExistence type="predicted"/>
<dbReference type="NCBIfam" id="TIGR02284">
    <property type="entry name" value="PA2169 family four-helix-bundle protein"/>
    <property type="match status" value="1"/>
</dbReference>
<reference evidence="2 3" key="1">
    <citation type="journal article" date="2014" name="Int. J. Syst. Evol. Microbiol.">
        <title>Fulvimonas yonginensis sp. nov., isolated from greenhouse soil, and emended description of the genus Fulvimonas.</title>
        <authorList>
            <person name="Ahn J.H."/>
            <person name="Kim S.J."/>
            <person name="Weon H.Y."/>
            <person name="Hong S.B."/>
            <person name="Seok S.J."/>
            <person name="Kwon S.W."/>
        </authorList>
    </citation>
    <scope>NUCLEOTIDE SEQUENCE [LARGE SCALE GENOMIC DNA]</scope>
    <source>
        <strain evidence="2 3">KACC 16952</strain>
    </source>
</reference>
<dbReference type="Gene3D" id="1.20.1260.10">
    <property type="match status" value="1"/>
</dbReference>
<evidence type="ECO:0000313" key="2">
    <source>
        <dbReference type="EMBL" id="MEI7035546.1"/>
    </source>
</evidence>
<dbReference type="RefSeq" id="WP_336806154.1">
    <property type="nucleotide sequence ID" value="NZ_JBBBNY010000001.1"/>
</dbReference>